<keyword evidence="5" id="KW-0029">Amino-acid transport</keyword>
<feature type="domain" description="ABC transporter" evidence="6">
    <location>
        <begin position="2"/>
        <end position="234"/>
    </location>
</feature>
<dbReference type="GO" id="GO:0015658">
    <property type="term" value="F:branched-chain amino acid transmembrane transporter activity"/>
    <property type="evidence" value="ECO:0007669"/>
    <property type="project" value="TreeGrafter"/>
</dbReference>
<dbReference type="GO" id="GO:0005524">
    <property type="term" value="F:ATP binding"/>
    <property type="evidence" value="ECO:0007669"/>
    <property type="project" value="UniProtKB-KW"/>
</dbReference>
<dbReference type="InterPro" id="IPR052156">
    <property type="entry name" value="BCAA_Transport_ATP-bd_LivF"/>
</dbReference>
<dbReference type="PROSITE" id="PS00211">
    <property type="entry name" value="ABC_TRANSPORTER_1"/>
    <property type="match status" value="1"/>
</dbReference>
<evidence type="ECO:0000313" key="8">
    <source>
        <dbReference type="Proteomes" id="UP000037822"/>
    </source>
</evidence>
<dbReference type="PANTHER" id="PTHR43820:SF4">
    <property type="entry name" value="HIGH-AFFINITY BRANCHED-CHAIN AMINO ACID TRANSPORT ATP-BINDING PROTEIN LIVF"/>
    <property type="match status" value="1"/>
</dbReference>
<dbReference type="CDD" id="cd03224">
    <property type="entry name" value="ABC_TM1139_LivF_branched"/>
    <property type="match status" value="1"/>
</dbReference>
<comment type="caution">
    <text evidence="7">The sequence shown here is derived from an EMBL/GenBank/DDBJ whole genome shotgun (WGS) entry which is preliminary data.</text>
</comment>
<evidence type="ECO:0000256" key="4">
    <source>
        <dbReference type="ARBA" id="ARBA00022840"/>
    </source>
</evidence>
<evidence type="ECO:0000259" key="6">
    <source>
        <dbReference type="PROSITE" id="PS50893"/>
    </source>
</evidence>
<keyword evidence="3" id="KW-0547">Nucleotide-binding</keyword>
<reference evidence="7 8" key="1">
    <citation type="submission" date="2015-07" db="EMBL/GenBank/DDBJ databases">
        <title>Whole genome sequencing of Bosea vaviloviae isolated from cave pool.</title>
        <authorList>
            <person name="Tan N.E.H."/>
            <person name="Lee Y.P."/>
            <person name="Gan H.M."/>
            <person name="Barton H."/>
            <person name="Savka M.A."/>
        </authorList>
    </citation>
    <scope>NUCLEOTIDE SEQUENCE [LARGE SCALE GENOMIC DNA]</scope>
    <source>
        <strain evidence="7 8">SD260</strain>
    </source>
</reference>
<dbReference type="PANTHER" id="PTHR43820">
    <property type="entry name" value="HIGH-AFFINITY BRANCHED-CHAIN AMINO ACID TRANSPORT ATP-BINDING PROTEIN LIVF"/>
    <property type="match status" value="1"/>
</dbReference>
<proteinExistence type="inferred from homology"/>
<dbReference type="SUPFAM" id="SSF52540">
    <property type="entry name" value="P-loop containing nucleoside triphosphate hydrolases"/>
    <property type="match status" value="1"/>
</dbReference>
<comment type="similarity">
    <text evidence="1">Belongs to the ABC transporter superfamily.</text>
</comment>
<dbReference type="SMART" id="SM00382">
    <property type="entry name" value="AAA"/>
    <property type="match status" value="1"/>
</dbReference>
<dbReference type="GO" id="GO:0015807">
    <property type="term" value="P:L-amino acid transport"/>
    <property type="evidence" value="ECO:0007669"/>
    <property type="project" value="TreeGrafter"/>
</dbReference>
<dbReference type="AlphaFoldDB" id="A0A0N0M756"/>
<sequence>MLSVRDLHAGYGESSVLQGLNFDLQKGEVVCLLGANGAGKTTTMAVLSGLVDASSGGVNYDGQDLLAMASHQRVEAGLSLSPEGRKVFPNLTVEENLVLGSFNASARAGRAARLEEVYTLFPRLAERRAQSAGLMSGGEQQMLALGRAIMAKPRLLLLDEPSLGLAPMIVQAVFEAIRKIAATEITIFLVEQNTHAALSVASRGYVMSAGRIVHAGSAAELRQSPEVRDAFIGGKSARTIREARHA</sequence>
<dbReference type="PROSITE" id="PS50893">
    <property type="entry name" value="ABC_TRANSPORTER_2"/>
    <property type="match status" value="1"/>
</dbReference>
<dbReference type="Proteomes" id="UP000037822">
    <property type="component" value="Unassembled WGS sequence"/>
</dbReference>
<gene>
    <name evidence="7" type="ORF">AE618_27115</name>
</gene>
<dbReference type="GO" id="GO:0016887">
    <property type="term" value="F:ATP hydrolysis activity"/>
    <property type="evidence" value="ECO:0007669"/>
    <property type="project" value="InterPro"/>
</dbReference>
<protein>
    <recommendedName>
        <fullName evidence="6">ABC transporter domain-containing protein</fullName>
    </recommendedName>
</protein>
<evidence type="ECO:0000256" key="2">
    <source>
        <dbReference type="ARBA" id="ARBA00022448"/>
    </source>
</evidence>
<evidence type="ECO:0000256" key="3">
    <source>
        <dbReference type="ARBA" id="ARBA00022741"/>
    </source>
</evidence>
<dbReference type="InterPro" id="IPR027417">
    <property type="entry name" value="P-loop_NTPase"/>
</dbReference>
<evidence type="ECO:0000313" key="7">
    <source>
        <dbReference type="EMBL" id="KPH73556.1"/>
    </source>
</evidence>
<dbReference type="OrthoDB" id="9776369at2"/>
<evidence type="ECO:0000256" key="5">
    <source>
        <dbReference type="ARBA" id="ARBA00022970"/>
    </source>
</evidence>
<dbReference type="Pfam" id="PF00005">
    <property type="entry name" value="ABC_tran"/>
    <property type="match status" value="1"/>
</dbReference>
<keyword evidence="4" id="KW-0067">ATP-binding</keyword>
<dbReference type="Gene3D" id="3.40.50.300">
    <property type="entry name" value="P-loop containing nucleotide triphosphate hydrolases"/>
    <property type="match status" value="1"/>
</dbReference>
<keyword evidence="2" id="KW-0813">Transport</keyword>
<dbReference type="InterPro" id="IPR003593">
    <property type="entry name" value="AAA+_ATPase"/>
</dbReference>
<dbReference type="EMBL" id="LGSZ01000098">
    <property type="protein sequence ID" value="KPH73556.1"/>
    <property type="molecule type" value="Genomic_DNA"/>
</dbReference>
<keyword evidence="8" id="KW-1185">Reference proteome</keyword>
<name>A0A0N0M756_9HYPH</name>
<accession>A0A0N0M756</accession>
<dbReference type="InterPro" id="IPR003439">
    <property type="entry name" value="ABC_transporter-like_ATP-bd"/>
</dbReference>
<evidence type="ECO:0000256" key="1">
    <source>
        <dbReference type="ARBA" id="ARBA00005417"/>
    </source>
</evidence>
<dbReference type="PATRIC" id="fig|1526658.3.peg.3689"/>
<organism evidence="7 8">
    <name type="scientific">Bosea vaviloviae</name>
    <dbReference type="NCBI Taxonomy" id="1526658"/>
    <lineage>
        <taxon>Bacteria</taxon>
        <taxon>Pseudomonadati</taxon>
        <taxon>Pseudomonadota</taxon>
        <taxon>Alphaproteobacteria</taxon>
        <taxon>Hyphomicrobiales</taxon>
        <taxon>Boseaceae</taxon>
        <taxon>Bosea</taxon>
    </lineage>
</organism>
<dbReference type="InterPro" id="IPR017871">
    <property type="entry name" value="ABC_transporter-like_CS"/>
</dbReference>